<keyword evidence="4" id="KW-0479">Metal-binding</keyword>
<protein>
    <submittedName>
        <fullName evidence="9">GTP 3',8-cyclase MoaA</fullName>
    </submittedName>
</protein>
<evidence type="ECO:0000256" key="4">
    <source>
        <dbReference type="ARBA" id="ARBA00022723"/>
    </source>
</evidence>
<name>A0A936ZDB1_9HYPH</name>
<accession>A0A936ZDB1</accession>
<proteinExistence type="predicted"/>
<dbReference type="PROSITE" id="PS01305">
    <property type="entry name" value="MOAA_NIFB_PQQE"/>
    <property type="match status" value="1"/>
</dbReference>
<evidence type="ECO:0000256" key="8">
    <source>
        <dbReference type="ARBA" id="ARBA00023239"/>
    </source>
</evidence>
<dbReference type="InterPro" id="IPR013785">
    <property type="entry name" value="Aldolase_TIM"/>
</dbReference>
<evidence type="ECO:0000256" key="2">
    <source>
        <dbReference type="ARBA" id="ARBA00022485"/>
    </source>
</evidence>
<dbReference type="InterPro" id="IPR000385">
    <property type="entry name" value="MoaA_NifB_PqqE_Fe-S-bd_CS"/>
</dbReference>
<dbReference type="GO" id="GO:0061799">
    <property type="term" value="F:cyclic pyranopterin monophosphate synthase activity"/>
    <property type="evidence" value="ECO:0007669"/>
    <property type="project" value="TreeGrafter"/>
</dbReference>
<gene>
    <name evidence="9" type="ORF">JKG68_27940</name>
</gene>
<dbReference type="SUPFAM" id="SSF102114">
    <property type="entry name" value="Radical SAM enzymes"/>
    <property type="match status" value="1"/>
</dbReference>
<evidence type="ECO:0000256" key="3">
    <source>
        <dbReference type="ARBA" id="ARBA00022691"/>
    </source>
</evidence>
<keyword evidence="10" id="KW-1185">Reference proteome</keyword>
<feature type="non-terminal residue" evidence="9">
    <location>
        <position position="43"/>
    </location>
</feature>
<dbReference type="GO" id="GO:0006777">
    <property type="term" value="P:Mo-molybdopterin cofactor biosynthetic process"/>
    <property type="evidence" value="ECO:0007669"/>
    <property type="project" value="UniProtKB-KW"/>
</dbReference>
<keyword evidence="2" id="KW-0004">4Fe-4S</keyword>
<dbReference type="GO" id="GO:0061798">
    <property type="term" value="F:GTP 3',8'-cyclase activity"/>
    <property type="evidence" value="ECO:0007669"/>
    <property type="project" value="TreeGrafter"/>
</dbReference>
<dbReference type="EMBL" id="JAEQMY010000107">
    <property type="protein sequence ID" value="MBL0407741.1"/>
    <property type="molecule type" value="Genomic_DNA"/>
</dbReference>
<dbReference type="GO" id="GO:0046872">
    <property type="term" value="F:metal ion binding"/>
    <property type="evidence" value="ECO:0007669"/>
    <property type="project" value="UniProtKB-KW"/>
</dbReference>
<keyword evidence="7" id="KW-0501">Molybdenum cofactor biosynthesis</keyword>
<evidence type="ECO:0000313" key="9">
    <source>
        <dbReference type="EMBL" id="MBL0407741.1"/>
    </source>
</evidence>
<keyword evidence="5" id="KW-0408">Iron</keyword>
<evidence type="ECO:0000313" key="10">
    <source>
        <dbReference type="Proteomes" id="UP000605848"/>
    </source>
</evidence>
<dbReference type="InterPro" id="IPR058240">
    <property type="entry name" value="rSAM_sf"/>
</dbReference>
<keyword evidence="6" id="KW-0411">Iron-sulfur</keyword>
<evidence type="ECO:0000256" key="5">
    <source>
        <dbReference type="ARBA" id="ARBA00023004"/>
    </source>
</evidence>
<keyword evidence="8" id="KW-0456">Lyase</keyword>
<dbReference type="Proteomes" id="UP000605848">
    <property type="component" value="Unassembled WGS sequence"/>
</dbReference>
<evidence type="ECO:0000256" key="1">
    <source>
        <dbReference type="ARBA" id="ARBA00001966"/>
    </source>
</evidence>
<dbReference type="GO" id="GO:0051539">
    <property type="term" value="F:4 iron, 4 sulfur cluster binding"/>
    <property type="evidence" value="ECO:0007669"/>
    <property type="project" value="UniProtKB-KW"/>
</dbReference>
<organism evidence="9 10">
    <name type="scientific">Microvirga aerilata</name>
    <dbReference type="NCBI Taxonomy" id="670292"/>
    <lineage>
        <taxon>Bacteria</taxon>
        <taxon>Pseudomonadati</taxon>
        <taxon>Pseudomonadota</taxon>
        <taxon>Alphaproteobacteria</taxon>
        <taxon>Hyphomicrobiales</taxon>
        <taxon>Methylobacteriaceae</taxon>
        <taxon>Microvirga</taxon>
    </lineage>
</organism>
<comment type="cofactor">
    <cofactor evidence="1">
        <name>[4Fe-4S] cluster</name>
        <dbReference type="ChEBI" id="CHEBI:49883"/>
    </cofactor>
</comment>
<keyword evidence="3" id="KW-0949">S-adenosyl-L-methionine</keyword>
<evidence type="ECO:0000256" key="6">
    <source>
        <dbReference type="ARBA" id="ARBA00023014"/>
    </source>
</evidence>
<dbReference type="Gene3D" id="3.20.20.70">
    <property type="entry name" value="Aldolase class I"/>
    <property type="match status" value="1"/>
</dbReference>
<dbReference type="PANTHER" id="PTHR22960:SF0">
    <property type="entry name" value="MOLYBDENUM COFACTOR BIOSYNTHESIS PROTEIN 1"/>
    <property type="match status" value="1"/>
</dbReference>
<dbReference type="AlphaFoldDB" id="A0A936ZDB1"/>
<reference evidence="9" key="1">
    <citation type="submission" date="2021-01" db="EMBL/GenBank/DDBJ databases">
        <title>Microvirga sp.</title>
        <authorList>
            <person name="Kim M.K."/>
        </authorList>
    </citation>
    <scope>NUCLEOTIDE SEQUENCE</scope>
    <source>
        <strain evidence="9">5420S-16</strain>
    </source>
</reference>
<comment type="caution">
    <text evidence="9">The sequence shown here is derived from an EMBL/GenBank/DDBJ whole genome shotgun (WGS) entry which is preliminary data.</text>
</comment>
<sequence>MKLPLDALDPGTPLMDPFGRAITYLRVSVTDRCDFRCVYCMSE</sequence>
<dbReference type="PANTHER" id="PTHR22960">
    <property type="entry name" value="MOLYBDOPTERIN COFACTOR SYNTHESIS PROTEIN A"/>
    <property type="match status" value="1"/>
</dbReference>
<evidence type="ECO:0000256" key="7">
    <source>
        <dbReference type="ARBA" id="ARBA00023150"/>
    </source>
</evidence>
<dbReference type="InterPro" id="IPR050105">
    <property type="entry name" value="MoCo_biosynth_MoaA/MoaC"/>
</dbReference>